<gene>
    <name evidence="1" type="ORF">FHR36_004601</name>
</gene>
<name>A0ABT1J1Y2_9ACTN</name>
<accession>A0ABT1J1Y2</accession>
<dbReference type="InterPro" id="IPR046263">
    <property type="entry name" value="DUF6296"/>
</dbReference>
<dbReference type="EMBL" id="JAMZDX010000004">
    <property type="protein sequence ID" value="MCP2311438.1"/>
    <property type="molecule type" value="Genomic_DNA"/>
</dbReference>
<evidence type="ECO:0000313" key="2">
    <source>
        <dbReference type="Proteomes" id="UP001206483"/>
    </source>
</evidence>
<organism evidence="1 2">
    <name type="scientific">Kitasatospora paracochleata</name>
    <dbReference type="NCBI Taxonomy" id="58354"/>
    <lineage>
        <taxon>Bacteria</taxon>
        <taxon>Bacillati</taxon>
        <taxon>Actinomycetota</taxon>
        <taxon>Actinomycetes</taxon>
        <taxon>Kitasatosporales</taxon>
        <taxon>Streptomycetaceae</taxon>
        <taxon>Kitasatospora</taxon>
    </lineage>
</organism>
<protein>
    <submittedName>
        <fullName evidence="1">Uncharacterized protein</fullName>
    </submittedName>
</protein>
<dbReference type="Pfam" id="PF19813">
    <property type="entry name" value="DUF6296"/>
    <property type="match status" value="1"/>
</dbReference>
<comment type="caution">
    <text evidence="1">The sequence shown here is derived from an EMBL/GenBank/DDBJ whole genome shotgun (WGS) entry which is preliminary data.</text>
</comment>
<dbReference type="RefSeq" id="WP_253800047.1">
    <property type="nucleotide sequence ID" value="NZ_BAAAUB010000009.1"/>
</dbReference>
<evidence type="ECO:0000313" key="1">
    <source>
        <dbReference type="EMBL" id="MCP2311438.1"/>
    </source>
</evidence>
<sequence length="85" mass="8796">MATTVPVTGSGYLLWVRLGDGAAPLRVPVAPTGTAGPAGYPVFRDPEGRLTVEIAPDGRCRLLARRGLLPAAIHAFAADDFAPTV</sequence>
<keyword evidence="2" id="KW-1185">Reference proteome</keyword>
<proteinExistence type="predicted"/>
<dbReference type="Proteomes" id="UP001206483">
    <property type="component" value="Unassembled WGS sequence"/>
</dbReference>
<reference evidence="1 2" key="1">
    <citation type="submission" date="2022-06" db="EMBL/GenBank/DDBJ databases">
        <title>Sequencing the genomes of 1000 actinobacteria strains.</title>
        <authorList>
            <person name="Klenk H.-P."/>
        </authorList>
    </citation>
    <scope>NUCLEOTIDE SEQUENCE [LARGE SCALE GENOMIC DNA]</scope>
    <source>
        <strain evidence="1 2">DSM 41656</strain>
    </source>
</reference>